<comment type="caution">
    <text evidence="2">The sequence shown here is derived from an EMBL/GenBank/DDBJ whole genome shotgun (WGS) entry which is preliminary data.</text>
</comment>
<organism evidence="2">
    <name type="scientific">marine sediment metagenome</name>
    <dbReference type="NCBI Taxonomy" id="412755"/>
    <lineage>
        <taxon>unclassified sequences</taxon>
        <taxon>metagenomes</taxon>
        <taxon>ecological metagenomes</taxon>
    </lineage>
</organism>
<accession>A0A0F9A5T0</accession>
<dbReference type="AlphaFoldDB" id="A0A0F9A5T0"/>
<dbReference type="EMBL" id="LAZR01059572">
    <property type="protein sequence ID" value="KKK67521.1"/>
    <property type="molecule type" value="Genomic_DNA"/>
</dbReference>
<reference evidence="2" key="1">
    <citation type="journal article" date="2015" name="Nature">
        <title>Complex archaea that bridge the gap between prokaryotes and eukaryotes.</title>
        <authorList>
            <person name="Spang A."/>
            <person name="Saw J.H."/>
            <person name="Jorgensen S.L."/>
            <person name="Zaremba-Niedzwiedzka K."/>
            <person name="Martijn J."/>
            <person name="Lind A.E."/>
            <person name="van Eijk R."/>
            <person name="Schleper C."/>
            <person name="Guy L."/>
            <person name="Ettema T.J."/>
        </authorList>
    </citation>
    <scope>NUCLEOTIDE SEQUENCE</scope>
</reference>
<evidence type="ECO:0000313" key="2">
    <source>
        <dbReference type="EMBL" id="KKK67521.1"/>
    </source>
</evidence>
<protein>
    <submittedName>
        <fullName evidence="2">Uncharacterized protein</fullName>
    </submittedName>
</protein>
<feature type="non-terminal residue" evidence="2">
    <location>
        <position position="23"/>
    </location>
</feature>
<proteinExistence type="predicted"/>
<evidence type="ECO:0000256" key="1">
    <source>
        <dbReference type="SAM" id="MobiDB-lite"/>
    </source>
</evidence>
<name>A0A0F9A5T0_9ZZZZ</name>
<sequence length="23" mass="2265">MGNVNTPVARAGNTIGLESSGYG</sequence>
<feature type="region of interest" description="Disordered" evidence="1">
    <location>
        <begin position="1"/>
        <end position="23"/>
    </location>
</feature>
<gene>
    <name evidence="2" type="ORF">LCGC14_2953250</name>
</gene>